<dbReference type="Gene3D" id="3.40.50.300">
    <property type="entry name" value="P-loop containing nucleotide triphosphate hydrolases"/>
    <property type="match status" value="1"/>
</dbReference>
<evidence type="ECO:0000313" key="2">
    <source>
        <dbReference type="EMBL" id="KAB8077608.1"/>
    </source>
</evidence>
<dbReference type="SUPFAM" id="SSF53098">
    <property type="entry name" value="Ribonuclease H-like"/>
    <property type="match status" value="1"/>
</dbReference>
<dbReference type="Pfam" id="PF01031">
    <property type="entry name" value="Dynamin_M"/>
    <property type="match status" value="1"/>
</dbReference>
<evidence type="ECO:0000259" key="1">
    <source>
        <dbReference type="Pfam" id="PF01031"/>
    </source>
</evidence>
<organism evidence="2 3">
    <name type="scientific">Aspergillus leporis</name>
    <dbReference type="NCBI Taxonomy" id="41062"/>
    <lineage>
        <taxon>Eukaryota</taxon>
        <taxon>Fungi</taxon>
        <taxon>Dikarya</taxon>
        <taxon>Ascomycota</taxon>
        <taxon>Pezizomycotina</taxon>
        <taxon>Eurotiomycetes</taxon>
        <taxon>Eurotiomycetidae</taxon>
        <taxon>Eurotiales</taxon>
        <taxon>Aspergillaceae</taxon>
        <taxon>Aspergillus</taxon>
        <taxon>Aspergillus subgen. Circumdati</taxon>
    </lineage>
</organism>
<dbReference type="GO" id="GO:0005739">
    <property type="term" value="C:mitochondrion"/>
    <property type="evidence" value="ECO:0007669"/>
    <property type="project" value="TreeGrafter"/>
</dbReference>
<dbReference type="EMBL" id="ML732166">
    <property type="protein sequence ID" value="KAB8077608.1"/>
    <property type="molecule type" value="Genomic_DNA"/>
</dbReference>
<dbReference type="PANTHER" id="PTHR11566:SF215">
    <property type="entry name" value="DYNAMIN GTPASE"/>
    <property type="match status" value="1"/>
</dbReference>
<dbReference type="Gene3D" id="3.30.420.10">
    <property type="entry name" value="Ribonuclease H-like superfamily/Ribonuclease H"/>
    <property type="match status" value="1"/>
</dbReference>
<dbReference type="Proteomes" id="UP000326565">
    <property type="component" value="Unassembled WGS sequence"/>
</dbReference>
<dbReference type="InterPro" id="IPR027417">
    <property type="entry name" value="P-loop_NTPase"/>
</dbReference>
<dbReference type="GO" id="GO:0005874">
    <property type="term" value="C:microtubule"/>
    <property type="evidence" value="ECO:0007669"/>
    <property type="project" value="TreeGrafter"/>
</dbReference>
<dbReference type="GO" id="GO:0016020">
    <property type="term" value="C:membrane"/>
    <property type="evidence" value="ECO:0007669"/>
    <property type="project" value="TreeGrafter"/>
</dbReference>
<dbReference type="GO" id="GO:0000266">
    <property type="term" value="P:mitochondrial fission"/>
    <property type="evidence" value="ECO:0007669"/>
    <property type="project" value="TreeGrafter"/>
</dbReference>
<name>A0A5N5XA29_9EURO</name>
<dbReference type="GO" id="GO:0003924">
    <property type="term" value="F:GTPase activity"/>
    <property type="evidence" value="ECO:0007669"/>
    <property type="project" value="TreeGrafter"/>
</dbReference>
<dbReference type="InterPro" id="IPR012337">
    <property type="entry name" value="RNaseH-like_sf"/>
</dbReference>
<feature type="domain" description="Dynamin stalk" evidence="1">
    <location>
        <begin position="37"/>
        <end position="185"/>
    </location>
</feature>
<dbReference type="GO" id="GO:0048312">
    <property type="term" value="P:intracellular distribution of mitochondria"/>
    <property type="evidence" value="ECO:0007669"/>
    <property type="project" value="TreeGrafter"/>
</dbReference>
<dbReference type="OrthoDB" id="415706at2759"/>
<dbReference type="GO" id="GO:0008017">
    <property type="term" value="F:microtubule binding"/>
    <property type="evidence" value="ECO:0007669"/>
    <property type="project" value="TreeGrafter"/>
</dbReference>
<dbReference type="InterPro" id="IPR000375">
    <property type="entry name" value="Dynamin_stalk"/>
</dbReference>
<dbReference type="GO" id="GO:0003676">
    <property type="term" value="F:nucleic acid binding"/>
    <property type="evidence" value="ECO:0007669"/>
    <property type="project" value="InterPro"/>
</dbReference>
<proteinExistence type="predicted"/>
<dbReference type="SUPFAM" id="SSF52540">
    <property type="entry name" value="P-loop containing nucleoside triphosphate hydrolases"/>
    <property type="match status" value="1"/>
</dbReference>
<dbReference type="GO" id="GO:0016559">
    <property type="term" value="P:peroxisome fission"/>
    <property type="evidence" value="ECO:0007669"/>
    <property type="project" value="TreeGrafter"/>
</dbReference>
<dbReference type="InterPro" id="IPR036397">
    <property type="entry name" value="RNaseH_sf"/>
</dbReference>
<accession>A0A5N5XA29</accession>
<keyword evidence="3" id="KW-1185">Reference proteome</keyword>
<evidence type="ECO:0000313" key="3">
    <source>
        <dbReference type="Proteomes" id="UP000326565"/>
    </source>
</evidence>
<dbReference type="PANTHER" id="PTHR11566">
    <property type="entry name" value="DYNAMIN"/>
    <property type="match status" value="1"/>
</dbReference>
<dbReference type="AlphaFoldDB" id="A0A5N5XA29"/>
<dbReference type="InterPro" id="IPR022812">
    <property type="entry name" value="Dynamin"/>
</dbReference>
<sequence>MQRKRLLKWLVNLTPDGSRTLEVITKPDLVDKGAETKVIDLIEGKEMQMKLGWVVLRNLGQKELQDGNVDRDILEEKLRLEHPWNTVTRDKFGIKALRIHLQETVTANARRAFPSVRSEISKKLRTSLDMLRALGTERETPEQQASYLLDIISSFQTITSHALSSNYSSNDHFDKEEALRLATNVVNRNEMFSNDMAQWGHEFDFGIDDYRETNIPESAALTDLSDDDLFSSNSLATRKVDPMPDIEDILPESGEIAHPLRGDICSWIEKQYRGSRGFEIGTFNFVLLSTIMKKQSSKWTSLANGYISDVMAIVHGFILRAINLACPDARVCHNLLSILMDNLLERYKKAVDEVTFLLYVERSGTPTTLNHYLNDSLEKCRQERQNSTIEKKAFDDCSHGKVVRVDDLNHQQHMSNITHIVQDLSDILRSYYKVARKRFVDNVCMQAAGLQNRVTLRWIPAHIEVTGNEQADEAAKEGATEAKSEIYSKARGSSVRLAAAAKWAVRQRIKAQWKKEWDDNKAAQPTHRLISEPSRKVLSLWVGRSKQHAAILIQMRT</sequence>
<reference evidence="2 3" key="1">
    <citation type="submission" date="2019-04" db="EMBL/GenBank/DDBJ databases">
        <title>Friends and foes A comparative genomics study of 23 Aspergillus species from section Flavi.</title>
        <authorList>
            <consortium name="DOE Joint Genome Institute"/>
            <person name="Kjaerbolling I."/>
            <person name="Vesth T."/>
            <person name="Frisvad J.C."/>
            <person name="Nybo J.L."/>
            <person name="Theobald S."/>
            <person name="Kildgaard S."/>
            <person name="Isbrandt T."/>
            <person name="Kuo A."/>
            <person name="Sato A."/>
            <person name="Lyhne E.K."/>
            <person name="Kogle M.E."/>
            <person name="Wiebenga A."/>
            <person name="Kun R.S."/>
            <person name="Lubbers R.J."/>
            <person name="Makela M.R."/>
            <person name="Barry K."/>
            <person name="Chovatia M."/>
            <person name="Clum A."/>
            <person name="Daum C."/>
            <person name="Haridas S."/>
            <person name="He G."/>
            <person name="LaButti K."/>
            <person name="Lipzen A."/>
            <person name="Mondo S."/>
            <person name="Riley R."/>
            <person name="Salamov A."/>
            <person name="Simmons B.A."/>
            <person name="Magnuson J.K."/>
            <person name="Henrissat B."/>
            <person name="Mortensen U.H."/>
            <person name="Larsen T.O."/>
            <person name="Devries R.P."/>
            <person name="Grigoriev I.V."/>
            <person name="Machida M."/>
            <person name="Baker S.E."/>
            <person name="Andersen M.R."/>
        </authorList>
    </citation>
    <scope>NUCLEOTIDE SEQUENCE [LARGE SCALE GENOMIC DNA]</scope>
    <source>
        <strain evidence="2 3">CBS 151.66</strain>
    </source>
</reference>
<dbReference type="GO" id="GO:0006897">
    <property type="term" value="P:endocytosis"/>
    <property type="evidence" value="ECO:0007669"/>
    <property type="project" value="TreeGrafter"/>
</dbReference>
<gene>
    <name evidence="2" type="ORF">BDV29DRAFT_153477</name>
</gene>
<dbReference type="PRINTS" id="PR00195">
    <property type="entry name" value="DYNAMIN"/>
</dbReference>
<protein>
    <recommendedName>
        <fullName evidence="1">Dynamin stalk domain-containing protein</fullName>
    </recommendedName>
</protein>